<dbReference type="Gene3D" id="3.60.120.10">
    <property type="entry name" value="Anthranilate synthase"/>
    <property type="match status" value="1"/>
</dbReference>
<dbReference type="InterPro" id="IPR005801">
    <property type="entry name" value="ADC_synthase"/>
</dbReference>
<proteinExistence type="predicted"/>
<dbReference type="PANTHER" id="PTHR11236">
    <property type="entry name" value="AMINOBENZOATE/ANTHRANILATE SYNTHASE"/>
    <property type="match status" value="1"/>
</dbReference>
<dbReference type="AlphaFoldDB" id="A0A1I6GX08"/>
<dbReference type="InterPro" id="IPR015890">
    <property type="entry name" value="Chorismate_C"/>
</dbReference>
<gene>
    <name evidence="2" type="ORF">SAMN05216203_0550</name>
</gene>
<name>A0A1I6GX08_9GAMM</name>
<dbReference type="SUPFAM" id="SSF56322">
    <property type="entry name" value="ADC synthase"/>
    <property type="match status" value="1"/>
</dbReference>
<dbReference type="GO" id="GO:0046820">
    <property type="term" value="F:4-amino-4-deoxychorismate synthase activity"/>
    <property type="evidence" value="ECO:0007669"/>
    <property type="project" value="TreeGrafter"/>
</dbReference>
<dbReference type="EMBL" id="FOYW01000001">
    <property type="protein sequence ID" value="SFR46609.1"/>
    <property type="molecule type" value="Genomic_DNA"/>
</dbReference>
<dbReference type="GO" id="GO:0000162">
    <property type="term" value="P:L-tryptophan biosynthetic process"/>
    <property type="evidence" value="ECO:0007669"/>
    <property type="project" value="TreeGrafter"/>
</dbReference>
<protein>
    <submittedName>
        <fullName evidence="2">Aminodeoxychorismate synthase, subunit I</fullName>
    </submittedName>
</protein>
<evidence type="ECO:0000313" key="3">
    <source>
        <dbReference type="Proteomes" id="UP000198644"/>
    </source>
</evidence>
<sequence>MLTSQTVPRSQIDSLLDSLSTEPGFACLDTHRGGYRTVSALPVRQWWLPNQAERFRDTVADILEAHGNLGPETRGAGIGGSILYEAGQQTVPGFRSRHHPTEHLGWAGLYLWTLTIPATGNGHDDASLDFHQDCPRSLRDRILAKLTDSARVSREAPESFRITGRFQPTQAPRAYREGVARILDYIQAGDCYQANLSQQFTARFQGSPWLAWRSLMAAVPVPHGGYLDTGDWQLLSISPEMFLEIEQGQVTSKPIKGTRPRSLDSDSDRALALELQSDPKDRAENLMIVDLIRNDLSRFCTPFSVRVPQLFELESFRNVHQLVSTVTGQLRPGLTPFEALISAFPGGSITGAPKRRAMEIIDELEPHGRGPYCGSLFWWSADDRLDSNIAIRSLQAGPGGEIRAWAGCGIVADSDPESEYQESITKIQRLLATLENLGRQ</sequence>
<dbReference type="PRINTS" id="PR00095">
    <property type="entry name" value="ANTSNTHASEI"/>
</dbReference>
<reference evidence="2 3" key="1">
    <citation type="submission" date="2016-10" db="EMBL/GenBank/DDBJ databases">
        <authorList>
            <person name="de Groot N.N."/>
        </authorList>
    </citation>
    <scope>NUCLEOTIDE SEQUENCE [LARGE SCALE GENOMIC DNA]</scope>
    <source>
        <strain evidence="2 3">CGMCC 1.9167</strain>
    </source>
</reference>
<dbReference type="Pfam" id="PF00425">
    <property type="entry name" value="Chorismate_bind"/>
    <property type="match status" value="1"/>
</dbReference>
<organism evidence="2 3">
    <name type="scientific">Marinobacter daqiaonensis</name>
    <dbReference type="NCBI Taxonomy" id="650891"/>
    <lineage>
        <taxon>Bacteria</taxon>
        <taxon>Pseudomonadati</taxon>
        <taxon>Pseudomonadota</taxon>
        <taxon>Gammaproteobacteria</taxon>
        <taxon>Pseudomonadales</taxon>
        <taxon>Marinobacteraceae</taxon>
        <taxon>Marinobacter</taxon>
    </lineage>
</organism>
<evidence type="ECO:0000313" key="2">
    <source>
        <dbReference type="EMBL" id="SFR46609.1"/>
    </source>
</evidence>
<dbReference type="STRING" id="650891.SAMN05216203_0550"/>
<dbReference type="Proteomes" id="UP000198644">
    <property type="component" value="Unassembled WGS sequence"/>
</dbReference>
<evidence type="ECO:0000259" key="1">
    <source>
        <dbReference type="Pfam" id="PF00425"/>
    </source>
</evidence>
<dbReference type="InterPro" id="IPR019999">
    <property type="entry name" value="Anth_synth_I-like"/>
</dbReference>
<dbReference type="OrthoDB" id="9803598at2"/>
<dbReference type="PANTHER" id="PTHR11236:SF50">
    <property type="entry name" value="AMINODEOXYCHORISMATE SYNTHASE COMPONENT 1"/>
    <property type="match status" value="1"/>
</dbReference>
<accession>A0A1I6GX08</accession>
<feature type="domain" description="Chorismate-utilising enzyme C-terminal" evidence="1">
    <location>
        <begin position="173"/>
        <end position="426"/>
    </location>
</feature>
<keyword evidence="3" id="KW-1185">Reference proteome</keyword>